<accession>A0AAD5U605</accession>
<keyword evidence="2" id="KW-1185">Reference proteome</keyword>
<proteinExistence type="predicted"/>
<gene>
    <name evidence="1" type="ORF">HK099_002055</name>
</gene>
<reference evidence="1" key="1">
    <citation type="submission" date="2020-05" db="EMBL/GenBank/DDBJ databases">
        <title>Phylogenomic resolution of chytrid fungi.</title>
        <authorList>
            <person name="Stajich J.E."/>
            <person name="Amses K."/>
            <person name="Simmons R."/>
            <person name="Seto K."/>
            <person name="Myers J."/>
            <person name="Bonds A."/>
            <person name="Quandt C.A."/>
            <person name="Barry K."/>
            <person name="Liu P."/>
            <person name="Grigoriev I."/>
            <person name="Longcore J.E."/>
            <person name="James T.Y."/>
        </authorList>
    </citation>
    <scope>NUCLEOTIDE SEQUENCE</scope>
    <source>
        <strain evidence="1">JEL0476</strain>
    </source>
</reference>
<name>A0AAD5U605_9FUNG</name>
<comment type="caution">
    <text evidence="1">The sequence shown here is derived from an EMBL/GenBank/DDBJ whole genome shotgun (WGS) entry which is preliminary data.</text>
</comment>
<evidence type="ECO:0000313" key="1">
    <source>
        <dbReference type="EMBL" id="KAJ3222650.1"/>
    </source>
</evidence>
<sequence length="195" mass="21798">MSTFNICTTLPQTTIDDLRNNGAEVRDACEIIVFNVLDPQPIEIFDKFLQADKEVDPLLTPHFGNPAAPYVAYNIQLEIYQLLHAYQQIPAANLVPVPQLTPIANLVIPPGGGYQYHYAQIAINYVMKQIENPDVGFGLVGLPHVPSGTYVDYADFKKKIAKEVINNSLSQEQYLLSNKKHHSEEFKLAALYAIV</sequence>
<dbReference type="Proteomes" id="UP001211065">
    <property type="component" value="Unassembled WGS sequence"/>
</dbReference>
<organism evidence="1 2">
    <name type="scientific">Clydaea vesicula</name>
    <dbReference type="NCBI Taxonomy" id="447962"/>
    <lineage>
        <taxon>Eukaryota</taxon>
        <taxon>Fungi</taxon>
        <taxon>Fungi incertae sedis</taxon>
        <taxon>Chytridiomycota</taxon>
        <taxon>Chytridiomycota incertae sedis</taxon>
        <taxon>Chytridiomycetes</taxon>
        <taxon>Lobulomycetales</taxon>
        <taxon>Lobulomycetaceae</taxon>
        <taxon>Clydaea</taxon>
    </lineage>
</organism>
<evidence type="ECO:0000313" key="2">
    <source>
        <dbReference type="Proteomes" id="UP001211065"/>
    </source>
</evidence>
<protein>
    <submittedName>
        <fullName evidence="1">Uncharacterized protein</fullName>
    </submittedName>
</protein>
<dbReference type="AlphaFoldDB" id="A0AAD5U605"/>
<dbReference type="EMBL" id="JADGJW010000165">
    <property type="protein sequence ID" value="KAJ3222650.1"/>
    <property type="molecule type" value="Genomic_DNA"/>
</dbReference>